<name>A0A1I4EZS9_9ACTN</name>
<evidence type="ECO:0008006" key="5">
    <source>
        <dbReference type="Google" id="ProtNLM"/>
    </source>
</evidence>
<dbReference type="OrthoDB" id="5185772at2"/>
<evidence type="ECO:0000313" key="4">
    <source>
        <dbReference type="Proteomes" id="UP000199152"/>
    </source>
</evidence>
<keyword evidence="2" id="KW-0732">Signal</keyword>
<feature type="signal peptide" evidence="2">
    <location>
        <begin position="1"/>
        <end position="29"/>
    </location>
</feature>
<evidence type="ECO:0000313" key="3">
    <source>
        <dbReference type="EMBL" id="SFL10056.1"/>
    </source>
</evidence>
<keyword evidence="4" id="KW-1185">Reference proteome</keyword>
<sequence length="247" mass="24408">MTGSSRSRRAALLAAGITAGAVLSGCAQGSDEAASPGSESSTAPASSVDEGTDLAPGLLPADAFGPDAQVTPLTEQQLRQGATAAGGSLEDAQITPEACAAAVQGTQPQIDEFEDLAAQVAVRGTTTTVELLSLGGPVEDAVSSLAEQIAACPEAQVSAPQVGTATISFGELDVPDLGDGSAGVSFTTVASAPDGTQVTVPALIGLVRDGDRMVTLLSTDPQGGQLDPAAFTGLLEQAYQAQAEALD</sequence>
<accession>A0A1I4EZS9</accession>
<organism evidence="3 4">
    <name type="scientific">Geodermatophilus ruber</name>
    <dbReference type="NCBI Taxonomy" id="504800"/>
    <lineage>
        <taxon>Bacteria</taxon>
        <taxon>Bacillati</taxon>
        <taxon>Actinomycetota</taxon>
        <taxon>Actinomycetes</taxon>
        <taxon>Geodermatophilales</taxon>
        <taxon>Geodermatophilaceae</taxon>
        <taxon>Geodermatophilus</taxon>
    </lineage>
</organism>
<dbReference type="STRING" id="504800.SAMN04488085_106227"/>
<feature type="region of interest" description="Disordered" evidence="1">
    <location>
        <begin position="26"/>
        <end position="66"/>
    </location>
</feature>
<dbReference type="PROSITE" id="PS51257">
    <property type="entry name" value="PROKAR_LIPOPROTEIN"/>
    <property type="match status" value="1"/>
</dbReference>
<dbReference type="InParanoid" id="A0A1I4EZS9"/>
<dbReference type="RefSeq" id="WP_091324669.1">
    <property type="nucleotide sequence ID" value="NZ_FOSW01000006.1"/>
</dbReference>
<dbReference type="Proteomes" id="UP000199152">
    <property type="component" value="Unassembled WGS sequence"/>
</dbReference>
<dbReference type="InterPro" id="IPR006311">
    <property type="entry name" value="TAT_signal"/>
</dbReference>
<reference evidence="3 4" key="1">
    <citation type="submission" date="2016-10" db="EMBL/GenBank/DDBJ databases">
        <authorList>
            <person name="de Groot N.N."/>
        </authorList>
    </citation>
    <scope>NUCLEOTIDE SEQUENCE [LARGE SCALE GENOMIC DNA]</scope>
    <source>
        <strain evidence="3 4">DSM 45317</strain>
    </source>
</reference>
<feature type="chain" id="PRO_5011476091" description="PknH-like extracellular domain-containing protein" evidence="2">
    <location>
        <begin position="30"/>
        <end position="247"/>
    </location>
</feature>
<dbReference type="EMBL" id="FOSW01000006">
    <property type="protein sequence ID" value="SFL10056.1"/>
    <property type="molecule type" value="Genomic_DNA"/>
</dbReference>
<dbReference type="PROSITE" id="PS51318">
    <property type="entry name" value="TAT"/>
    <property type="match status" value="1"/>
</dbReference>
<dbReference type="AlphaFoldDB" id="A0A1I4EZS9"/>
<protein>
    <recommendedName>
        <fullName evidence="5">PknH-like extracellular domain-containing protein</fullName>
    </recommendedName>
</protein>
<evidence type="ECO:0000256" key="2">
    <source>
        <dbReference type="SAM" id="SignalP"/>
    </source>
</evidence>
<gene>
    <name evidence="3" type="ORF">SAMN04488085_106227</name>
</gene>
<proteinExistence type="predicted"/>
<evidence type="ECO:0000256" key="1">
    <source>
        <dbReference type="SAM" id="MobiDB-lite"/>
    </source>
</evidence>